<sequence>MKKFLQRLTSITTFIILMSYLNTSLAVAEKSNPINFNPPPPPADRGAPGNRGEGASRGECTQTGVPLTALVPSYEQQLQQGTNQTATITEVWGLTSKEQPSFWFYIPYEKSSIKTIEFVLQTDKDTIIYRQNITAPPVPGIVRVQLQNQKSILEANKPYHWFFKVRVACDSQPATSNYVEGWVQRVNLDASLREQIKKSSPRQQAAIYAKNGIWFDALTTIAELRLANLDDSQLTEDWNNLLKVVKLEKLATKVLIGTNQSQI</sequence>
<evidence type="ECO:0000313" key="4">
    <source>
        <dbReference type="Proteomes" id="UP000637383"/>
    </source>
</evidence>
<name>A0ABR8K464_9NOSO</name>
<organism evidence="3 4">
    <name type="scientific">Nostoc paludosum FACHB-159</name>
    <dbReference type="NCBI Taxonomy" id="2692908"/>
    <lineage>
        <taxon>Bacteria</taxon>
        <taxon>Bacillati</taxon>
        <taxon>Cyanobacteriota</taxon>
        <taxon>Cyanophyceae</taxon>
        <taxon>Nostocales</taxon>
        <taxon>Nostocaceae</taxon>
        <taxon>Nostoc</taxon>
    </lineage>
</organism>
<feature type="region of interest" description="Disordered" evidence="1">
    <location>
        <begin position="32"/>
        <end position="59"/>
    </location>
</feature>
<dbReference type="EMBL" id="JACJTU010000007">
    <property type="protein sequence ID" value="MBD2734233.1"/>
    <property type="molecule type" value="Genomic_DNA"/>
</dbReference>
<keyword evidence="4" id="KW-1185">Reference proteome</keyword>
<proteinExistence type="predicted"/>
<evidence type="ECO:0000256" key="2">
    <source>
        <dbReference type="SAM" id="SignalP"/>
    </source>
</evidence>
<evidence type="ECO:0000256" key="1">
    <source>
        <dbReference type="SAM" id="MobiDB-lite"/>
    </source>
</evidence>
<feature type="signal peptide" evidence="2">
    <location>
        <begin position="1"/>
        <end position="28"/>
    </location>
</feature>
<dbReference type="InterPro" id="IPR010328">
    <property type="entry name" value="DUF928"/>
</dbReference>
<dbReference type="RefSeq" id="WP_190954941.1">
    <property type="nucleotide sequence ID" value="NZ_JACJTU010000007.1"/>
</dbReference>
<evidence type="ECO:0000313" key="3">
    <source>
        <dbReference type="EMBL" id="MBD2734233.1"/>
    </source>
</evidence>
<keyword evidence="2" id="KW-0732">Signal</keyword>
<reference evidence="3 4" key="1">
    <citation type="journal article" date="2020" name="ISME J.">
        <title>Comparative genomics reveals insights into cyanobacterial evolution and habitat adaptation.</title>
        <authorList>
            <person name="Chen M.Y."/>
            <person name="Teng W.K."/>
            <person name="Zhao L."/>
            <person name="Hu C.X."/>
            <person name="Zhou Y.K."/>
            <person name="Han B.P."/>
            <person name="Song L.R."/>
            <person name="Shu W.S."/>
        </authorList>
    </citation>
    <scope>NUCLEOTIDE SEQUENCE [LARGE SCALE GENOMIC DNA]</scope>
    <source>
        <strain evidence="3 4">FACHB-159</strain>
    </source>
</reference>
<feature type="chain" id="PRO_5045991759" evidence="2">
    <location>
        <begin position="29"/>
        <end position="263"/>
    </location>
</feature>
<dbReference type="Pfam" id="PF06051">
    <property type="entry name" value="DUF928"/>
    <property type="match status" value="1"/>
</dbReference>
<comment type="caution">
    <text evidence="3">The sequence shown here is derived from an EMBL/GenBank/DDBJ whole genome shotgun (WGS) entry which is preliminary data.</text>
</comment>
<gene>
    <name evidence="3" type="ORF">H6H03_09950</name>
</gene>
<protein>
    <submittedName>
        <fullName evidence="3">DUF928 domain-containing protein</fullName>
    </submittedName>
</protein>
<accession>A0ABR8K464</accession>
<dbReference type="Proteomes" id="UP000637383">
    <property type="component" value="Unassembled WGS sequence"/>
</dbReference>